<dbReference type="eggNOG" id="COG3595">
    <property type="taxonomic scope" value="Bacteria"/>
</dbReference>
<dbReference type="RefSeq" id="WP_008901037.1">
    <property type="nucleotide sequence ID" value="NZ_GL397071.1"/>
</dbReference>
<protein>
    <submittedName>
        <fullName evidence="3">Uncharacterized protein</fullName>
    </submittedName>
</protein>
<accession>E0NJ62</accession>
<sequence length="385" mass="43401">MKEQDQILEMLQKGKITVEEAKELLNALDYEEPINKKNKNVISFDVDKAKEGFQGIEKSVNDFIKTTFATIFDKDFTFQIKGKFDLFQKLFKVDVSNMKNPELFIYNRNGSVQLEESDDDELNINVKVHYKNMENFEESDFFTFENDGEHISFKSKKPSENEQFYLEVVAQIPSREFSNIVVDTTNAPIFAEDIFASKLDLSTTNGKIILEDSNVDELSITTSNGPINIEDTKGSVANVKSSNSKIIMEDISFDDFKGTTSNGKINGENLDFSDLNLHTSNGSILLENLSTDRLKKASLKSSNGDLSMELGSLRRRANFDLATTSGRINLNIPVEMKSNSQKDTYSYNKHIVASTTHFEEEGNAIDFVLATANANINIEDNKNID</sequence>
<feature type="domain" description="YvlB/LiaX N-terminal" evidence="2">
    <location>
        <begin position="3"/>
        <end position="29"/>
    </location>
</feature>
<reference evidence="3 4" key="1">
    <citation type="submission" date="2010-07" db="EMBL/GenBank/DDBJ databases">
        <authorList>
            <person name="Muzny D."/>
            <person name="Qin X."/>
            <person name="Deng J."/>
            <person name="Jiang H."/>
            <person name="Liu Y."/>
            <person name="Qu J."/>
            <person name="Song X.-Z."/>
            <person name="Zhang L."/>
            <person name="Thornton R."/>
            <person name="Coyle M."/>
            <person name="Francisco L."/>
            <person name="Jackson L."/>
            <person name="Javaid M."/>
            <person name="Korchina V."/>
            <person name="Kovar C."/>
            <person name="Mata R."/>
            <person name="Mathew T."/>
            <person name="Ngo R."/>
            <person name="Nguyen L."/>
            <person name="Nguyen N."/>
            <person name="Okwuonu G."/>
            <person name="Ongeri F."/>
            <person name="Pham C."/>
            <person name="Simmons D."/>
            <person name="Wilczek-Boney K."/>
            <person name="Hale W."/>
            <person name="Jakkamsetti A."/>
            <person name="Pham P."/>
            <person name="Ruth R."/>
            <person name="San Lucas F."/>
            <person name="Warren J."/>
            <person name="Zhang J."/>
            <person name="Zhao Z."/>
            <person name="Zhou C."/>
            <person name="Zhu D."/>
            <person name="Lee S."/>
            <person name="Bess C."/>
            <person name="Blankenburg K."/>
            <person name="Forbes L."/>
            <person name="Fu Q."/>
            <person name="Gubbala S."/>
            <person name="Hirani K."/>
            <person name="Jayaseelan J.C."/>
            <person name="Lara F."/>
            <person name="Munidasa M."/>
            <person name="Palculict T."/>
            <person name="Patil S."/>
            <person name="Pu L.-L."/>
            <person name="Saada N."/>
            <person name="Tang L."/>
            <person name="Weissenberger G."/>
            <person name="Zhu Y."/>
            <person name="Hemphill L."/>
            <person name="Shang Y."/>
            <person name="Youmans B."/>
            <person name="Ayvaz T."/>
            <person name="Ross M."/>
            <person name="Santibanez J."/>
            <person name="Aqrawi P."/>
            <person name="Gross S."/>
            <person name="Joshi V."/>
            <person name="Fowler G."/>
            <person name="Nazareth L."/>
            <person name="Reid J."/>
            <person name="Worley K."/>
            <person name="Petrosino J."/>
            <person name="Highlander S."/>
            <person name="Gibbs R."/>
        </authorList>
    </citation>
    <scope>NUCLEOTIDE SEQUENCE [LARGE SCALE GENOMIC DNA]</scope>
    <source>
        <strain evidence="3 4">ATCC BAA-1640</strain>
    </source>
</reference>
<evidence type="ECO:0000259" key="1">
    <source>
        <dbReference type="Pfam" id="PF13349"/>
    </source>
</evidence>
<feature type="domain" description="DUF4097" evidence="1">
    <location>
        <begin position="102"/>
        <end position="349"/>
    </location>
</feature>
<name>E0NJ62_9FIRM</name>
<dbReference type="Pfam" id="PF13349">
    <property type="entry name" value="DUF4097"/>
    <property type="match status" value="1"/>
</dbReference>
<dbReference type="EMBL" id="AEEH01000014">
    <property type="protein sequence ID" value="EFM26181.1"/>
    <property type="molecule type" value="Genomic_DNA"/>
</dbReference>
<comment type="caution">
    <text evidence="3">The sequence shown here is derived from an EMBL/GenBank/DDBJ whole genome shotgun (WGS) entry which is preliminary data.</text>
</comment>
<organism evidence="3 4">
    <name type="scientific">Peptoniphilus duerdenii ATCC BAA-1640</name>
    <dbReference type="NCBI Taxonomy" id="862517"/>
    <lineage>
        <taxon>Bacteria</taxon>
        <taxon>Bacillati</taxon>
        <taxon>Bacillota</taxon>
        <taxon>Tissierellia</taxon>
        <taxon>Tissierellales</taxon>
        <taxon>Peptoniphilaceae</taxon>
        <taxon>Peptoniphilus</taxon>
    </lineage>
</organism>
<evidence type="ECO:0000313" key="3">
    <source>
        <dbReference type="EMBL" id="EFM26181.1"/>
    </source>
</evidence>
<evidence type="ECO:0000313" key="4">
    <source>
        <dbReference type="Proteomes" id="UP000003280"/>
    </source>
</evidence>
<keyword evidence="4" id="KW-1185">Reference proteome</keyword>
<dbReference type="Proteomes" id="UP000003280">
    <property type="component" value="Unassembled WGS sequence"/>
</dbReference>
<dbReference type="InterPro" id="IPR053959">
    <property type="entry name" value="YvlB/LiaX_N"/>
</dbReference>
<proteinExistence type="predicted"/>
<dbReference type="OrthoDB" id="9804829at2"/>
<dbReference type="HOGENOM" id="CLU_725319_0_0_9"/>
<evidence type="ECO:0000259" key="2">
    <source>
        <dbReference type="Pfam" id="PF22746"/>
    </source>
</evidence>
<dbReference type="Pfam" id="PF22746">
    <property type="entry name" value="SHOCT-like_DUF2089-C"/>
    <property type="match status" value="1"/>
</dbReference>
<dbReference type="STRING" id="862517.HMPREF9225_0201"/>
<gene>
    <name evidence="3" type="ORF">HMPREF9225_0201</name>
</gene>
<dbReference type="AlphaFoldDB" id="E0NJ62"/>
<dbReference type="InterPro" id="IPR025164">
    <property type="entry name" value="Toastrack_DUF4097"/>
</dbReference>